<organism evidence="1 2">
    <name type="scientific">Micromonospora cremea</name>
    <dbReference type="NCBI Taxonomy" id="709881"/>
    <lineage>
        <taxon>Bacteria</taxon>
        <taxon>Bacillati</taxon>
        <taxon>Actinomycetota</taxon>
        <taxon>Actinomycetes</taxon>
        <taxon>Micromonosporales</taxon>
        <taxon>Micromonosporaceae</taxon>
        <taxon>Micromonospora</taxon>
    </lineage>
</organism>
<proteinExistence type="predicted"/>
<sequence>MTGLVAHLHGGPLDGVDRQLAGATDELVEFTHESRDGTWYVEYRRVRRDDDGWHYEATGEMEKQDEE</sequence>
<keyword evidence="2" id="KW-1185">Reference proteome</keyword>
<dbReference type="EMBL" id="FSQT01000001">
    <property type="protein sequence ID" value="SIM76909.1"/>
    <property type="molecule type" value="Genomic_DNA"/>
</dbReference>
<dbReference type="STRING" id="709881.SAMN04489832_1906"/>
<dbReference type="AlphaFoldDB" id="A0A1N5VW45"/>
<accession>A0A1N5VW45</accession>
<evidence type="ECO:0000313" key="1">
    <source>
        <dbReference type="EMBL" id="SIM76909.1"/>
    </source>
</evidence>
<evidence type="ECO:0000313" key="2">
    <source>
        <dbReference type="Proteomes" id="UP000185124"/>
    </source>
</evidence>
<dbReference type="Proteomes" id="UP000185124">
    <property type="component" value="Unassembled WGS sequence"/>
</dbReference>
<dbReference type="RefSeq" id="WP_143728300.1">
    <property type="nucleotide sequence ID" value="NZ_FSQT01000001.1"/>
</dbReference>
<reference evidence="2" key="1">
    <citation type="submission" date="2016-12" db="EMBL/GenBank/DDBJ databases">
        <authorList>
            <person name="Varghese N."/>
            <person name="Submissions S."/>
        </authorList>
    </citation>
    <scope>NUCLEOTIDE SEQUENCE [LARGE SCALE GENOMIC DNA]</scope>
    <source>
        <strain evidence="2">DSM 45599</strain>
    </source>
</reference>
<protein>
    <submittedName>
        <fullName evidence="1">Uncharacterized protein</fullName>
    </submittedName>
</protein>
<dbReference type="OrthoDB" id="3393621at2"/>
<name>A0A1N5VW45_9ACTN</name>
<gene>
    <name evidence="1" type="ORF">SAMN04489832_1906</name>
</gene>